<accession>A0A5J4T6Z9</accession>
<name>A0A5J4T6Z9_9EUKA</name>
<evidence type="ECO:0000313" key="3">
    <source>
        <dbReference type="Proteomes" id="UP000324800"/>
    </source>
</evidence>
<gene>
    <name evidence="2" type="ORF">EZS28_050257</name>
</gene>
<feature type="region of interest" description="Disordered" evidence="1">
    <location>
        <begin position="189"/>
        <end position="214"/>
    </location>
</feature>
<feature type="non-terminal residue" evidence="2">
    <location>
        <position position="336"/>
    </location>
</feature>
<comment type="caution">
    <text evidence="2">The sequence shown here is derived from an EMBL/GenBank/DDBJ whole genome shotgun (WGS) entry which is preliminary data.</text>
</comment>
<feature type="compositionally biased region" description="Basic and acidic residues" evidence="1">
    <location>
        <begin position="193"/>
        <end position="210"/>
    </location>
</feature>
<evidence type="ECO:0000256" key="1">
    <source>
        <dbReference type="SAM" id="MobiDB-lite"/>
    </source>
</evidence>
<dbReference type="EMBL" id="SNRW01036697">
    <property type="protein sequence ID" value="KAA6354216.1"/>
    <property type="molecule type" value="Genomic_DNA"/>
</dbReference>
<sequence>MRYDLNAEKMGLDVHVGYNIGFQPHQSQPTTATISGFPKTRNQLHISGDAVWDKYCAIYICENYTTNNREGEREISNTNTELYGRFNTVQQQQIPNINGNNADNKSIRRDGMDNKQKQEQIGSQEVNNFSWMELEHRINDTVNNQTNEEAGDGSINQISAVDTAVVISNRKKRGKADWTNPIYKSLIHTRRSSYHDHESGNEQTSKEGRMRQPNQVIEKSIDRARMADDINLEQQTQEYRNTQDSSNNNNGCIFREMGSNFTNARRDYTKGIQTVESKDPNVKQKRNNSDFTSIELFLANIATEPFALPEGKDRQYNNMYQLRLFDQYCHHLLPHQ</sequence>
<proteinExistence type="predicted"/>
<evidence type="ECO:0000313" key="2">
    <source>
        <dbReference type="EMBL" id="KAA6354216.1"/>
    </source>
</evidence>
<dbReference type="Proteomes" id="UP000324800">
    <property type="component" value="Unassembled WGS sequence"/>
</dbReference>
<reference evidence="2 3" key="1">
    <citation type="submission" date="2019-03" db="EMBL/GenBank/DDBJ databases">
        <title>Single cell metagenomics reveals metabolic interactions within the superorganism composed of flagellate Streblomastix strix and complex community of Bacteroidetes bacteria on its surface.</title>
        <authorList>
            <person name="Treitli S.C."/>
            <person name="Kolisko M."/>
            <person name="Husnik F."/>
            <person name="Keeling P."/>
            <person name="Hampl V."/>
        </authorList>
    </citation>
    <scope>NUCLEOTIDE SEQUENCE [LARGE SCALE GENOMIC DNA]</scope>
    <source>
        <strain evidence="2">ST1C</strain>
    </source>
</reference>
<organism evidence="2 3">
    <name type="scientific">Streblomastix strix</name>
    <dbReference type="NCBI Taxonomy" id="222440"/>
    <lineage>
        <taxon>Eukaryota</taxon>
        <taxon>Metamonada</taxon>
        <taxon>Preaxostyla</taxon>
        <taxon>Oxymonadida</taxon>
        <taxon>Streblomastigidae</taxon>
        <taxon>Streblomastix</taxon>
    </lineage>
</organism>
<protein>
    <submittedName>
        <fullName evidence="2">Uncharacterized protein</fullName>
    </submittedName>
</protein>
<dbReference type="AlphaFoldDB" id="A0A5J4T6Z9"/>